<keyword evidence="1" id="KW-0812">Transmembrane</keyword>
<dbReference type="EMBL" id="BGPR01001186">
    <property type="protein sequence ID" value="GBM47594.1"/>
    <property type="molecule type" value="Genomic_DNA"/>
</dbReference>
<feature type="transmembrane region" description="Helical" evidence="1">
    <location>
        <begin position="357"/>
        <end position="375"/>
    </location>
</feature>
<feature type="transmembrane region" description="Helical" evidence="1">
    <location>
        <begin position="167"/>
        <end position="186"/>
    </location>
</feature>
<evidence type="ECO:0000256" key="1">
    <source>
        <dbReference type="SAM" id="Phobius"/>
    </source>
</evidence>
<name>A0A4Y2G6R3_ARAVE</name>
<feature type="transmembrane region" description="Helical" evidence="1">
    <location>
        <begin position="124"/>
        <end position="147"/>
    </location>
</feature>
<accession>A0A4Y2G6R3</accession>
<reference evidence="2 3" key="1">
    <citation type="journal article" date="2019" name="Sci. Rep.">
        <title>Orb-weaving spider Araneus ventricosus genome elucidates the spidroin gene catalogue.</title>
        <authorList>
            <person name="Kono N."/>
            <person name="Nakamura H."/>
            <person name="Ohtoshi R."/>
            <person name="Moran D.A.P."/>
            <person name="Shinohara A."/>
            <person name="Yoshida Y."/>
            <person name="Fujiwara M."/>
            <person name="Mori M."/>
            <person name="Tomita M."/>
            <person name="Arakawa K."/>
        </authorList>
    </citation>
    <scope>NUCLEOTIDE SEQUENCE [LARGE SCALE GENOMIC DNA]</scope>
</reference>
<dbReference type="OrthoDB" id="6434095at2759"/>
<sequence>MKDLKAFSKKDALDGMAKESWIQFVMDIIGLSKRRTYTRSLFSVTSIFLHVSFAYSASAIVISEDSIYIKRTLVDIMACSFSVILWHQIQLHSKKFRVFYSNLKSCPRNLFLFDRHEKGVIKMIVLLSFLFPIITALTIISEFIPYWSENYIKFWLLGYSVSDNRPLQMVMVFICMLMYFSSRFLLQSLSVTISSVFSYKLSKAIRMQNKLLKDSINRDCFHQELNFYNHIIKCCKRFENFNNGTALLLIFVCCGELYAGLGIALDETQPTPKHIVPVEATFTIAICIISVFSFLTVASKVPSAMTETRTIFQEIYQQTLFKRIYNSNEELLILKSLGETEPFYFTAGEFFRLDKGLILSFFGTVLTFCILIMQLKRVDLESMN</sequence>
<keyword evidence="1" id="KW-1133">Transmembrane helix</keyword>
<feature type="transmembrane region" description="Helical" evidence="1">
    <location>
        <begin position="41"/>
        <end position="62"/>
    </location>
</feature>
<evidence type="ECO:0000313" key="3">
    <source>
        <dbReference type="Proteomes" id="UP000499080"/>
    </source>
</evidence>
<dbReference type="Proteomes" id="UP000499080">
    <property type="component" value="Unassembled WGS sequence"/>
</dbReference>
<organism evidence="2 3">
    <name type="scientific">Araneus ventricosus</name>
    <name type="common">Orbweaver spider</name>
    <name type="synonym">Epeira ventricosa</name>
    <dbReference type="NCBI Taxonomy" id="182803"/>
    <lineage>
        <taxon>Eukaryota</taxon>
        <taxon>Metazoa</taxon>
        <taxon>Ecdysozoa</taxon>
        <taxon>Arthropoda</taxon>
        <taxon>Chelicerata</taxon>
        <taxon>Arachnida</taxon>
        <taxon>Araneae</taxon>
        <taxon>Araneomorphae</taxon>
        <taxon>Entelegynae</taxon>
        <taxon>Araneoidea</taxon>
        <taxon>Araneidae</taxon>
        <taxon>Araneus</taxon>
    </lineage>
</organism>
<proteinExistence type="predicted"/>
<keyword evidence="3" id="KW-1185">Reference proteome</keyword>
<feature type="transmembrane region" description="Helical" evidence="1">
    <location>
        <begin position="246"/>
        <end position="265"/>
    </location>
</feature>
<protein>
    <recommendedName>
        <fullName evidence="4">Gustatory receptor</fullName>
    </recommendedName>
</protein>
<gene>
    <name evidence="2" type="ORF">AVEN_77034_1</name>
</gene>
<evidence type="ECO:0008006" key="4">
    <source>
        <dbReference type="Google" id="ProtNLM"/>
    </source>
</evidence>
<feature type="transmembrane region" description="Helical" evidence="1">
    <location>
        <begin position="280"/>
        <end position="299"/>
    </location>
</feature>
<dbReference type="AlphaFoldDB" id="A0A4Y2G6R3"/>
<keyword evidence="1" id="KW-0472">Membrane</keyword>
<feature type="transmembrane region" description="Helical" evidence="1">
    <location>
        <begin position="68"/>
        <end position="87"/>
    </location>
</feature>
<comment type="caution">
    <text evidence="2">The sequence shown here is derived from an EMBL/GenBank/DDBJ whole genome shotgun (WGS) entry which is preliminary data.</text>
</comment>
<evidence type="ECO:0000313" key="2">
    <source>
        <dbReference type="EMBL" id="GBM47594.1"/>
    </source>
</evidence>